<dbReference type="EMBL" id="JAWHTF010000001">
    <property type="protein sequence ID" value="MDU8885275.1"/>
    <property type="molecule type" value="Genomic_DNA"/>
</dbReference>
<sequence>MRLKKIVFIGLLTILSSSFTKAHEYYISLTQIDYIKESKSVQITMNLFLDDFDLALNKTFDKTFNLNSREELKNSNDFIKKYLQDHFEIKVDNKTFKTNYLGKEYEGDIIYLYIEIENVKTISTIEVKNNILIDFFPDQQNLIKLKINDKFDSLLLTKKNDKGLLNF</sequence>
<protein>
    <submittedName>
        <fullName evidence="2">DUF6702 family protein</fullName>
    </submittedName>
</protein>
<dbReference type="RefSeq" id="WP_316661134.1">
    <property type="nucleotide sequence ID" value="NZ_JAWHTF010000001.1"/>
</dbReference>
<dbReference type="Pfam" id="PF20420">
    <property type="entry name" value="DUF6702"/>
    <property type="match status" value="1"/>
</dbReference>
<dbReference type="Proteomes" id="UP001268651">
    <property type="component" value="Unassembled WGS sequence"/>
</dbReference>
<name>A0ABU3U4D5_9FLAO</name>
<reference evidence="2 3" key="1">
    <citation type="submission" date="2023-10" db="EMBL/GenBank/DDBJ databases">
        <title>Marimonas sp. nov. isolated from tidal mud flat.</title>
        <authorList>
            <person name="Jaincy N.J."/>
            <person name="Srinivasan S."/>
            <person name="Lee S.-S."/>
        </authorList>
    </citation>
    <scope>NUCLEOTIDE SEQUENCE [LARGE SCALE GENOMIC DNA]</scope>
    <source>
        <strain evidence="2 3">MJ-SS3</strain>
    </source>
</reference>
<feature type="chain" id="PRO_5045175141" evidence="1">
    <location>
        <begin position="23"/>
        <end position="167"/>
    </location>
</feature>
<dbReference type="InterPro" id="IPR046525">
    <property type="entry name" value="DUF6702"/>
</dbReference>
<evidence type="ECO:0000313" key="3">
    <source>
        <dbReference type="Proteomes" id="UP001268651"/>
    </source>
</evidence>
<evidence type="ECO:0000313" key="2">
    <source>
        <dbReference type="EMBL" id="MDU8885275.1"/>
    </source>
</evidence>
<keyword evidence="3" id="KW-1185">Reference proteome</keyword>
<comment type="caution">
    <text evidence="2">The sequence shown here is derived from an EMBL/GenBank/DDBJ whole genome shotgun (WGS) entry which is preliminary data.</text>
</comment>
<gene>
    <name evidence="2" type="ORF">RXV94_03820</name>
</gene>
<accession>A0ABU3U4D5</accession>
<evidence type="ECO:0000256" key="1">
    <source>
        <dbReference type="SAM" id="SignalP"/>
    </source>
</evidence>
<organism evidence="2 3">
    <name type="scientific">Gilvirhabdus luticola</name>
    <dbReference type="NCBI Taxonomy" id="3079858"/>
    <lineage>
        <taxon>Bacteria</taxon>
        <taxon>Pseudomonadati</taxon>
        <taxon>Bacteroidota</taxon>
        <taxon>Flavobacteriia</taxon>
        <taxon>Flavobacteriales</taxon>
        <taxon>Flavobacteriaceae</taxon>
        <taxon>Gilvirhabdus</taxon>
    </lineage>
</organism>
<keyword evidence="1" id="KW-0732">Signal</keyword>
<feature type="signal peptide" evidence="1">
    <location>
        <begin position="1"/>
        <end position="22"/>
    </location>
</feature>
<proteinExistence type="predicted"/>